<evidence type="ECO:0000256" key="2">
    <source>
        <dbReference type="ARBA" id="ARBA00022475"/>
    </source>
</evidence>
<proteinExistence type="predicted"/>
<dbReference type="AlphaFoldDB" id="A0AAW9MX28"/>
<dbReference type="GO" id="GO:0005886">
    <property type="term" value="C:plasma membrane"/>
    <property type="evidence" value="ECO:0007669"/>
    <property type="project" value="UniProtKB-SubCell"/>
</dbReference>
<dbReference type="InterPro" id="IPR003740">
    <property type="entry name" value="YitT"/>
</dbReference>
<evidence type="ECO:0000256" key="4">
    <source>
        <dbReference type="ARBA" id="ARBA00022989"/>
    </source>
</evidence>
<accession>A0AAW9MX28</accession>
<keyword evidence="4 6" id="KW-1133">Transmembrane helix</keyword>
<keyword evidence="5 6" id="KW-0472">Membrane</keyword>
<evidence type="ECO:0000313" key="8">
    <source>
        <dbReference type="EMBL" id="MEB3429135.1"/>
    </source>
</evidence>
<feature type="domain" description="DUF2179" evidence="7">
    <location>
        <begin position="218"/>
        <end position="272"/>
    </location>
</feature>
<dbReference type="Proteomes" id="UP001357733">
    <property type="component" value="Unassembled WGS sequence"/>
</dbReference>
<keyword evidence="3 6" id="KW-0812">Transmembrane</keyword>
<name>A0AAW9MX28_9FIRM</name>
<reference evidence="8 9" key="1">
    <citation type="submission" date="2024-01" db="EMBL/GenBank/DDBJ databases">
        <title>Complete genome sequence of Citroniella saccharovorans strain M6.X9, isolated from human fecal sample.</title>
        <authorList>
            <person name="Cheng G."/>
            <person name="Westerholm M."/>
            <person name="Schnurer A."/>
        </authorList>
    </citation>
    <scope>NUCLEOTIDE SEQUENCE [LARGE SCALE GENOMIC DNA]</scope>
    <source>
        <strain evidence="8 9">DSM 29873</strain>
    </source>
</reference>
<evidence type="ECO:0000256" key="6">
    <source>
        <dbReference type="SAM" id="Phobius"/>
    </source>
</evidence>
<dbReference type="RefSeq" id="WP_324619301.1">
    <property type="nucleotide sequence ID" value="NZ_JAYKOT010000003.1"/>
</dbReference>
<dbReference type="PANTHER" id="PTHR33545:SF5">
    <property type="entry name" value="UPF0750 MEMBRANE PROTEIN YITT"/>
    <property type="match status" value="1"/>
</dbReference>
<organism evidence="8 9">
    <name type="scientific">Citroniella saccharovorans</name>
    <dbReference type="NCBI Taxonomy" id="2053367"/>
    <lineage>
        <taxon>Bacteria</taxon>
        <taxon>Bacillati</taxon>
        <taxon>Bacillota</taxon>
        <taxon>Tissierellia</taxon>
        <taxon>Tissierellales</taxon>
        <taxon>Peptoniphilaceae</taxon>
        <taxon>Citroniella</taxon>
    </lineage>
</organism>
<dbReference type="InterPro" id="IPR015867">
    <property type="entry name" value="N-reg_PII/ATP_PRibTrfase_C"/>
</dbReference>
<feature type="transmembrane region" description="Helical" evidence="6">
    <location>
        <begin position="39"/>
        <end position="67"/>
    </location>
</feature>
<dbReference type="Pfam" id="PF10035">
    <property type="entry name" value="DUF2179"/>
    <property type="match status" value="1"/>
</dbReference>
<dbReference type="CDD" id="cd16380">
    <property type="entry name" value="YitT_C"/>
    <property type="match status" value="1"/>
</dbReference>
<comment type="caution">
    <text evidence="8">The sequence shown here is derived from an EMBL/GenBank/DDBJ whole genome shotgun (WGS) entry which is preliminary data.</text>
</comment>
<dbReference type="EMBL" id="JAYKOT010000003">
    <property type="protein sequence ID" value="MEB3429135.1"/>
    <property type="molecule type" value="Genomic_DNA"/>
</dbReference>
<evidence type="ECO:0000256" key="5">
    <source>
        <dbReference type="ARBA" id="ARBA00023136"/>
    </source>
</evidence>
<gene>
    <name evidence="8" type="ORF">VLK81_03710</name>
</gene>
<evidence type="ECO:0000256" key="1">
    <source>
        <dbReference type="ARBA" id="ARBA00004651"/>
    </source>
</evidence>
<comment type="subcellular location">
    <subcellularLocation>
        <location evidence="1">Cell membrane</location>
        <topology evidence="1">Multi-pass membrane protein</topology>
    </subcellularLocation>
</comment>
<dbReference type="PANTHER" id="PTHR33545">
    <property type="entry name" value="UPF0750 MEMBRANE PROTEIN YITT-RELATED"/>
    <property type="match status" value="1"/>
</dbReference>
<evidence type="ECO:0000259" key="7">
    <source>
        <dbReference type="Pfam" id="PF10035"/>
    </source>
</evidence>
<dbReference type="PIRSF" id="PIRSF006483">
    <property type="entry name" value="Membrane_protein_YitT"/>
    <property type="match status" value="1"/>
</dbReference>
<evidence type="ECO:0000313" key="9">
    <source>
        <dbReference type="Proteomes" id="UP001357733"/>
    </source>
</evidence>
<protein>
    <submittedName>
        <fullName evidence="8">YitT family protein</fullName>
    </submittedName>
</protein>
<evidence type="ECO:0000256" key="3">
    <source>
        <dbReference type="ARBA" id="ARBA00022692"/>
    </source>
</evidence>
<feature type="transmembrane region" description="Helical" evidence="6">
    <location>
        <begin position="74"/>
        <end position="92"/>
    </location>
</feature>
<feature type="transmembrane region" description="Helical" evidence="6">
    <location>
        <begin position="147"/>
        <end position="168"/>
    </location>
</feature>
<feature type="transmembrane region" description="Helical" evidence="6">
    <location>
        <begin position="7"/>
        <end position="27"/>
    </location>
</feature>
<dbReference type="InterPro" id="IPR019264">
    <property type="entry name" value="DUF2179"/>
</dbReference>
<dbReference type="Pfam" id="PF02588">
    <property type="entry name" value="YitT_membrane"/>
    <property type="match status" value="1"/>
</dbReference>
<sequence length="280" mass="31134">MKDLSKRLLAVIIGELLCALAITFFFIPHKLLSGGIGGIGIMLQYLLDVSSGIFIFLLNIPLFIVGFKRLSKKFMIFTFISAFLLSFYLTILKSLNLPFKIDDIILSAIFGGVLNGIGMGILFRYGASQGGLDILALIFKRDYNLNISEGLMLMNGIIISVASFLFGLERGLYTVISMYVAYQVVDKVINGFDEKKQFIIISDKAEEVANKIMVDPHRGVTLLEAKGAYSKKQKQVIYCVAYNRQVVRIKQVVAEIDPNAFISISNMVEVSGKGFIKREV</sequence>
<feature type="transmembrane region" description="Helical" evidence="6">
    <location>
        <begin position="104"/>
        <end position="126"/>
    </location>
</feature>
<keyword evidence="9" id="KW-1185">Reference proteome</keyword>
<dbReference type="Gene3D" id="3.30.70.120">
    <property type="match status" value="1"/>
</dbReference>
<keyword evidence="2" id="KW-1003">Cell membrane</keyword>
<dbReference type="InterPro" id="IPR051461">
    <property type="entry name" value="UPF0750_membrane"/>
</dbReference>